<keyword evidence="1" id="KW-0472">Membrane</keyword>
<evidence type="ECO:0000313" key="3">
    <source>
        <dbReference type="Proteomes" id="UP001359308"/>
    </source>
</evidence>
<dbReference type="RefSeq" id="WP_277458502.1">
    <property type="nucleotide sequence ID" value="NZ_CP104311.1"/>
</dbReference>
<proteinExistence type="predicted"/>
<evidence type="ECO:0000256" key="1">
    <source>
        <dbReference type="SAM" id="Phobius"/>
    </source>
</evidence>
<feature type="transmembrane region" description="Helical" evidence="1">
    <location>
        <begin position="103"/>
        <end position="121"/>
    </location>
</feature>
<protein>
    <recommendedName>
        <fullName evidence="4">Lipoprotein</fullName>
    </recommendedName>
</protein>
<dbReference type="Proteomes" id="UP001359308">
    <property type="component" value="Chromosome"/>
</dbReference>
<evidence type="ECO:0000313" key="2">
    <source>
        <dbReference type="EMBL" id="WWF02287.1"/>
    </source>
</evidence>
<dbReference type="EMBL" id="CP104311">
    <property type="protein sequence ID" value="WWF02287.1"/>
    <property type="molecule type" value="Genomic_DNA"/>
</dbReference>
<sequence>MFLFPTMSLPLPTRIRRSLACRLCTVLSLCVWLWSSAGTVCLMGSLPQAEQAAEHCAGMPEHDESSQAPPDGCAKQSSCFGLQAVDEDDIAIDKAGTGLGVKLLMLCLLVVAGLWAAILRLPDRHHLRRSPPHPKVPIALRFCILLN</sequence>
<gene>
    <name evidence="2" type="ORF">N4J17_01315</name>
</gene>
<name>A0ABZ2F4Y6_METCP</name>
<organism evidence="2 3">
    <name type="scientific">Methylococcus capsulatus</name>
    <dbReference type="NCBI Taxonomy" id="414"/>
    <lineage>
        <taxon>Bacteria</taxon>
        <taxon>Pseudomonadati</taxon>
        <taxon>Pseudomonadota</taxon>
        <taxon>Gammaproteobacteria</taxon>
        <taxon>Methylococcales</taxon>
        <taxon>Methylococcaceae</taxon>
        <taxon>Methylococcus</taxon>
    </lineage>
</organism>
<keyword evidence="3" id="KW-1185">Reference proteome</keyword>
<keyword evidence="1" id="KW-0812">Transmembrane</keyword>
<accession>A0ABZ2F4Y6</accession>
<evidence type="ECO:0008006" key="4">
    <source>
        <dbReference type="Google" id="ProtNLM"/>
    </source>
</evidence>
<reference evidence="2 3" key="1">
    <citation type="submission" date="2022-09" db="EMBL/GenBank/DDBJ databases">
        <authorList>
            <person name="Giprobiosintez L."/>
        </authorList>
    </citation>
    <scope>NUCLEOTIDE SEQUENCE [LARGE SCALE GENOMIC DNA]</scope>
    <source>
        <strain evidence="3">VKPM-B-12549 (GBS-15)</strain>
    </source>
</reference>
<keyword evidence="1" id="KW-1133">Transmembrane helix</keyword>